<evidence type="ECO:0000313" key="2">
    <source>
        <dbReference type="EMBL" id="QEC69301.1"/>
    </source>
</evidence>
<sequence length="137" mass="15440">MSLRNIITHPLAVMISFMIVLISGEHVGGFYIIYLLMGITHGTIPSLFGIAGIVLLVPALLIAQRKQAISIYLLNIVGILFMILSLFLFFFNDEQRYNINTFYQFIPFCTITLFCLLALIFLAGNIRILLRAGLIKK</sequence>
<evidence type="ECO:0000256" key="1">
    <source>
        <dbReference type="SAM" id="Phobius"/>
    </source>
</evidence>
<organism evidence="2 3">
    <name type="scientific">Panacibacter ginsenosidivorans</name>
    <dbReference type="NCBI Taxonomy" id="1813871"/>
    <lineage>
        <taxon>Bacteria</taxon>
        <taxon>Pseudomonadati</taxon>
        <taxon>Bacteroidota</taxon>
        <taxon>Chitinophagia</taxon>
        <taxon>Chitinophagales</taxon>
        <taxon>Chitinophagaceae</taxon>
        <taxon>Panacibacter</taxon>
    </lineage>
</organism>
<keyword evidence="1" id="KW-0812">Transmembrane</keyword>
<name>A0A5B8VE74_9BACT</name>
<feature type="transmembrane region" description="Helical" evidence="1">
    <location>
        <begin position="69"/>
        <end position="90"/>
    </location>
</feature>
<feature type="transmembrane region" description="Helical" evidence="1">
    <location>
        <begin position="43"/>
        <end position="62"/>
    </location>
</feature>
<keyword evidence="1" id="KW-0472">Membrane</keyword>
<evidence type="ECO:0000313" key="3">
    <source>
        <dbReference type="Proteomes" id="UP000321533"/>
    </source>
</evidence>
<dbReference type="KEGG" id="pgin:FRZ67_19050"/>
<dbReference type="OrthoDB" id="686015at2"/>
<dbReference type="RefSeq" id="WP_147192178.1">
    <property type="nucleotide sequence ID" value="NZ_CP042435.1"/>
</dbReference>
<gene>
    <name evidence="2" type="ORF">FRZ67_19050</name>
</gene>
<dbReference type="EMBL" id="CP042435">
    <property type="protein sequence ID" value="QEC69301.1"/>
    <property type="molecule type" value="Genomic_DNA"/>
</dbReference>
<keyword evidence="1" id="KW-1133">Transmembrane helix</keyword>
<proteinExistence type="predicted"/>
<reference evidence="2 3" key="1">
    <citation type="journal article" date="2016" name="Int. J. Syst. Evol. Microbiol.">
        <title>Panacibacter ginsenosidivorans gen. nov., sp. nov., with ginsenoside converting activity isolated from soil of a ginseng field.</title>
        <authorList>
            <person name="Siddiqi M.Z."/>
            <person name="Muhammad Shafi S."/>
            <person name="Choi K.D."/>
            <person name="Im W.T."/>
        </authorList>
    </citation>
    <scope>NUCLEOTIDE SEQUENCE [LARGE SCALE GENOMIC DNA]</scope>
    <source>
        <strain evidence="2 3">Gsoil1550</strain>
    </source>
</reference>
<protein>
    <recommendedName>
        <fullName evidence="4">DUF4293 family protein</fullName>
    </recommendedName>
</protein>
<dbReference type="AlphaFoldDB" id="A0A5B8VE74"/>
<keyword evidence="3" id="KW-1185">Reference proteome</keyword>
<evidence type="ECO:0008006" key="4">
    <source>
        <dbReference type="Google" id="ProtNLM"/>
    </source>
</evidence>
<feature type="transmembrane region" description="Helical" evidence="1">
    <location>
        <begin position="12"/>
        <end position="37"/>
    </location>
</feature>
<feature type="transmembrane region" description="Helical" evidence="1">
    <location>
        <begin position="102"/>
        <end position="130"/>
    </location>
</feature>
<accession>A0A5B8VE74</accession>
<dbReference type="Proteomes" id="UP000321533">
    <property type="component" value="Chromosome"/>
</dbReference>